<dbReference type="InterPro" id="IPR006638">
    <property type="entry name" value="Elp3/MiaA/NifB-like_rSAM"/>
</dbReference>
<accession>A0ABD3S2G5</accession>
<comment type="function">
    <text evidence="4">May be a heme chaperone, appears to bind heme. Homologous bacterial proteins do not have oxygen-independent coproporphyrinogen-III oxidase activity. Binds 1 [4Fe-4S] cluster. The cluster is coordinated with 3 cysteines and an exchangeable S-adenosyl-L-methionine.</text>
</comment>
<dbReference type="Gene3D" id="3.30.750.200">
    <property type="match status" value="1"/>
</dbReference>
<dbReference type="InterPro" id="IPR004559">
    <property type="entry name" value="HemW-like"/>
</dbReference>
<name>A0ABD3S2G5_9LAMI</name>
<protein>
    <recommendedName>
        <fullName evidence="2">Radical S-adenosyl methionine domain-containing protein 1, mitochondrial</fullName>
    </recommendedName>
    <alternativeName>
        <fullName evidence="3">Putative heme chaperone</fullName>
    </alternativeName>
</protein>
<dbReference type="PROSITE" id="PS51918">
    <property type="entry name" value="RADICAL_SAM"/>
    <property type="match status" value="1"/>
</dbReference>
<sequence length="476" mass="53463">MLLKPSTFTPVLTAAIPFKTKHTDIINAITQQTPQTVRQNVSTNPASLFQLPKLPPTSAYVHLPFCRKRCYYCDFPIIALGSSHSSTTESDNDPRVSNYVQTLCREIKATKLDSPNNPPLETVFFGGGTPSLVPPRLVSTVLDALSLNFGVCGNAEISMEMDPGTFDAVKMKEFMDLGVNRVSLGVQAFQQELLKACGRAHGVDQVYEAVEIVKSCGVENWSLDLISSLPHQTMQMWEESLRLTIQEQPNHVSVYDLQVEKDTKFGVLYTPGEFPLPSENQSAEFYKMASRMLGNAGYDHYEISSYCKTGYRCKHNSTYWKNNSFYAFGLGAASYISGERFSRPRRLKEYMGYVENLENELVNNSKNDSIDAKDLAMDVVMLSLRTADGLNLKTFREAFGDSMMLSVCEVYRPYVESGHVIFFDEVRRHVASDEFLSLLSNEQWRNEKLAFVRLSDPDGFLLSNELISLAFGAMGR</sequence>
<dbReference type="Proteomes" id="UP001634393">
    <property type="component" value="Unassembled WGS sequence"/>
</dbReference>
<dbReference type="SMART" id="SM00729">
    <property type="entry name" value="Elp3"/>
    <property type="match status" value="1"/>
</dbReference>
<proteinExistence type="inferred from homology"/>
<organism evidence="6 7">
    <name type="scientific">Penstemon smallii</name>
    <dbReference type="NCBI Taxonomy" id="265156"/>
    <lineage>
        <taxon>Eukaryota</taxon>
        <taxon>Viridiplantae</taxon>
        <taxon>Streptophyta</taxon>
        <taxon>Embryophyta</taxon>
        <taxon>Tracheophyta</taxon>
        <taxon>Spermatophyta</taxon>
        <taxon>Magnoliopsida</taxon>
        <taxon>eudicotyledons</taxon>
        <taxon>Gunneridae</taxon>
        <taxon>Pentapetalae</taxon>
        <taxon>asterids</taxon>
        <taxon>lamiids</taxon>
        <taxon>Lamiales</taxon>
        <taxon>Plantaginaceae</taxon>
        <taxon>Cheloneae</taxon>
        <taxon>Penstemon</taxon>
    </lineage>
</organism>
<dbReference type="PANTHER" id="PTHR13932:SF5">
    <property type="entry name" value="RADICAL S-ADENOSYL METHIONINE DOMAIN-CONTAINING PROTEIN 1, MITOCHONDRIAL"/>
    <property type="match status" value="1"/>
</dbReference>
<evidence type="ECO:0000256" key="2">
    <source>
        <dbReference type="ARBA" id="ARBA00014678"/>
    </source>
</evidence>
<dbReference type="AlphaFoldDB" id="A0ABD3S2G5"/>
<feature type="domain" description="Radical SAM core" evidence="5">
    <location>
        <begin position="51"/>
        <end position="296"/>
    </location>
</feature>
<dbReference type="SFLD" id="SFLDG01065">
    <property type="entry name" value="anaerobic_coproporphyrinogen-I"/>
    <property type="match status" value="1"/>
</dbReference>
<evidence type="ECO:0000256" key="1">
    <source>
        <dbReference type="ARBA" id="ARBA00006100"/>
    </source>
</evidence>
<dbReference type="InterPro" id="IPR058240">
    <property type="entry name" value="rSAM_sf"/>
</dbReference>
<evidence type="ECO:0000259" key="5">
    <source>
        <dbReference type="PROSITE" id="PS51918"/>
    </source>
</evidence>
<dbReference type="EMBL" id="JBJXBP010000007">
    <property type="protein sequence ID" value="KAL3818591.1"/>
    <property type="molecule type" value="Genomic_DNA"/>
</dbReference>
<keyword evidence="7" id="KW-1185">Reference proteome</keyword>
<comment type="caution">
    <text evidence="6">The sequence shown here is derived from an EMBL/GenBank/DDBJ whole genome shotgun (WGS) entry which is preliminary data.</text>
</comment>
<evidence type="ECO:0000313" key="6">
    <source>
        <dbReference type="EMBL" id="KAL3818591.1"/>
    </source>
</evidence>
<evidence type="ECO:0000256" key="4">
    <source>
        <dbReference type="ARBA" id="ARBA00045130"/>
    </source>
</evidence>
<dbReference type="PANTHER" id="PTHR13932">
    <property type="entry name" value="COPROPORPHYRINIGEN III OXIDASE"/>
    <property type="match status" value="1"/>
</dbReference>
<evidence type="ECO:0000313" key="7">
    <source>
        <dbReference type="Proteomes" id="UP001634393"/>
    </source>
</evidence>
<dbReference type="InterPro" id="IPR034505">
    <property type="entry name" value="Coproporphyrinogen-III_oxidase"/>
</dbReference>
<dbReference type="NCBIfam" id="TIGR00539">
    <property type="entry name" value="hemN_rel"/>
    <property type="match status" value="1"/>
</dbReference>
<dbReference type="SFLD" id="SFLDF00562">
    <property type="entry name" value="HemN-like__clustered_with_heat"/>
    <property type="match status" value="1"/>
</dbReference>
<comment type="similarity">
    <text evidence="1">Belongs to the anaerobic coproporphyrinogen-III oxidase family. HemW subfamily.</text>
</comment>
<dbReference type="Pfam" id="PF04055">
    <property type="entry name" value="Radical_SAM"/>
    <property type="match status" value="1"/>
</dbReference>
<dbReference type="SFLD" id="SFLDS00029">
    <property type="entry name" value="Radical_SAM"/>
    <property type="match status" value="1"/>
</dbReference>
<evidence type="ECO:0000256" key="3">
    <source>
        <dbReference type="ARBA" id="ARBA00033094"/>
    </source>
</evidence>
<dbReference type="SUPFAM" id="SSF102114">
    <property type="entry name" value="Radical SAM enzymes"/>
    <property type="match status" value="1"/>
</dbReference>
<dbReference type="InterPro" id="IPR007197">
    <property type="entry name" value="rSAM"/>
</dbReference>
<gene>
    <name evidence="6" type="ORF">ACJIZ3_004496</name>
</gene>
<reference evidence="6 7" key="1">
    <citation type="submission" date="2024-12" db="EMBL/GenBank/DDBJ databases">
        <title>The unique morphological basis and parallel evolutionary history of personate flowers in Penstemon.</title>
        <authorList>
            <person name="Depatie T.H."/>
            <person name="Wessinger C.A."/>
        </authorList>
    </citation>
    <scope>NUCLEOTIDE SEQUENCE [LARGE SCALE GENOMIC DNA]</scope>
    <source>
        <strain evidence="6">WTNN_2</strain>
        <tissue evidence="6">Leaf</tissue>
    </source>
</reference>